<evidence type="ECO:0000313" key="2">
    <source>
        <dbReference type="EMBL" id="AUI71983.1"/>
    </source>
</evidence>
<gene>
    <name evidence="2" type="ORF">LA20249_07245</name>
</gene>
<protein>
    <submittedName>
        <fullName evidence="2">Alcohol dehydrogenase</fullName>
    </submittedName>
</protein>
<dbReference type="GO" id="GO:0016491">
    <property type="term" value="F:oxidoreductase activity"/>
    <property type="evidence" value="ECO:0007669"/>
    <property type="project" value="InterPro"/>
</dbReference>
<dbReference type="AlphaFoldDB" id="A0A2K9HNV5"/>
<proteinExistence type="predicted"/>
<name>A0A2K9HNV5_9LACO</name>
<dbReference type="Gene3D" id="3.40.50.720">
    <property type="entry name" value="NAD(P)-binding Rossmann-like Domain"/>
    <property type="match status" value="1"/>
</dbReference>
<dbReference type="RefSeq" id="WP_057737117.1">
    <property type="nucleotide sequence ID" value="NZ_AZDQ01000005.1"/>
</dbReference>
<dbReference type="SUPFAM" id="SSF50129">
    <property type="entry name" value="GroES-like"/>
    <property type="match status" value="1"/>
</dbReference>
<dbReference type="KEGG" id="lali:LA20249_07245"/>
<dbReference type="InterPro" id="IPR051397">
    <property type="entry name" value="Zn-ADH-like_protein"/>
</dbReference>
<dbReference type="PANTHER" id="PTHR43677">
    <property type="entry name" value="SHORT-CHAIN DEHYDROGENASE/REDUCTASE"/>
    <property type="match status" value="1"/>
</dbReference>
<keyword evidence="3" id="KW-1185">Reference proteome</keyword>
<dbReference type="InterPro" id="IPR013149">
    <property type="entry name" value="ADH-like_C"/>
</dbReference>
<sequence>MKAAIVTKAGTNPVYSTFKEPKNTADELKINVTAAALTNLTKMRALGNHYSSTQSFPIIAGTDGVGTTNEGKRVYFAMPTAPFGALAQQTIVNKHLIVPIPKELDDITAAAIANPGMSSWVALVSRAHFKAGQTVLINGATGSAGSLAVKIAYHLGAKKVIAAGRNAEKLSKLGADATVPFDMTTKDGIDQFEKDLDPYFKEGIDVVLDYLWGDSALSIMTAIAKAGNRNKSRFVSIGAASGQKDINLPSSLLRSSTIEILGSGVRSASMPELLASIKGVFEFAAAENISIPVKTYPLENIESAWNAPTQPRVVVEVK</sequence>
<dbReference type="Gene3D" id="3.90.180.10">
    <property type="entry name" value="Medium-chain alcohol dehydrogenases, catalytic domain"/>
    <property type="match status" value="1"/>
</dbReference>
<dbReference type="PANTHER" id="PTHR43677:SF11">
    <property type="entry name" value="ZINC-CONTAINING ALCOHOL DEHYDROGENASE"/>
    <property type="match status" value="1"/>
</dbReference>
<accession>A0A2K9HNV5</accession>
<feature type="domain" description="Enoyl reductase (ER)" evidence="1">
    <location>
        <begin position="10"/>
        <end position="315"/>
    </location>
</feature>
<dbReference type="Pfam" id="PF00107">
    <property type="entry name" value="ADH_zinc_N"/>
    <property type="match status" value="1"/>
</dbReference>
<dbReference type="InterPro" id="IPR020843">
    <property type="entry name" value="ER"/>
</dbReference>
<organism evidence="2 3">
    <name type="scientific">Companilactobacillus alimentarius DSM 20249</name>
    <dbReference type="NCBI Taxonomy" id="1423720"/>
    <lineage>
        <taxon>Bacteria</taxon>
        <taxon>Bacillati</taxon>
        <taxon>Bacillota</taxon>
        <taxon>Bacilli</taxon>
        <taxon>Lactobacillales</taxon>
        <taxon>Lactobacillaceae</taxon>
        <taxon>Companilactobacillus</taxon>
    </lineage>
</organism>
<evidence type="ECO:0000259" key="1">
    <source>
        <dbReference type="SMART" id="SM00829"/>
    </source>
</evidence>
<dbReference type="EMBL" id="CP018867">
    <property type="protein sequence ID" value="AUI71983.1"/>
    <property type="molecule type" value="Genomic_DNA"/>
</dbReference>
<dbReference type="SMART" id="SM00829">
    <property type="entry name" value="PKS_ER"/>
    <property type="match status" value="1"/>
</dbReference>
<dbReference type="InterPro" id="IPR011032">
    <property type="entry name" value="GroES-like_sf"/>
</dbReference>
<evidence type="ECO:0000313" key="3">
    <source>
        <dbReference type="Proteomes" id="UP000234653"/>
    </source>
</evidence>
<reference evidence="2 3" key="1">
    <citation type="submission" date="2016-12" db="EMBL/GenBank/DDBJ databases">
        <title>The whole genome sequencing and assembly of Lactobacillus alimentarius DSM 20249T strain.</title>
        <authorList>
            <person name="Lee Y.-J."/>
            <person name="Yi H."/>
            <person name="Bahn Y.-S."/>
            <person name="Kim J.F."/>
            <person name="Lee D.-W."/>
        </authorList>
    </citation>
    <scope>NUCLEOTIDE SEQUENCE [LARGE SCALE GENOMIC DNA]</scope>
    <source>
        <strain evidence="2 3">DSM 20249</strain>
    </source>
</reference>
<dbReference type="InterPro" id="IPR036291">
    <property type="entry name" value="NAD(P)-bd_dom_sf"/>
</dbReference>
<dbReference type="OrthoDB" id="9787435at2"/>
<dbReference type="STRING" id="1423720.FC67_GL001264"/>
<dbReference type="SUPFAM" id="SSF51735">
    <property type="entry name" value="NAD(P)-binding Rossmann-fold domains"/>
    <property type="match status" value="1"/>
</dbReference>
<dbReference type="Proteomes" id="UP000234653">
    <property type="component" value="Chromosome"/>
</dbReference>